<sequence>MASIIGLYAAKFRENLSYHPVWQPGTGLVPGDVGVMKDGVFVREGHVSQLQGSVVPEPTQQTLAAPMKFSVGVTAKAAAQGGAQVDPALKVEASLKFGSNGGVVFDARDRVQHALANLGLVLAALDWGSPEFDDVVVVSEVHSARVAALAVAVGSEGEVELSGSLKALKALDVGDASVSFGATTGAAYALQLRASDQPHPVALRLYGASRSIWGRRSRPELLGAGDPAAAPLPAQPFVELSPFAIE</sequence>
<evidence type="ECO:0000313" key="2">
    <source>
        <dbReference type="Proteomes" id="UP000831327"/>
    </source>
</evidence>
<dbReference type="Proteomes" id="UP000831327">
    <property type="component" value="Chromosome"/>
</dbReference>
<keyword evidence="2" id="KW-1185">Reference proteome</keyword>
<gene>
    <name evidence="1" type="ORF">Rmf_38560</name>
</gene>
<protein>
    <submittedName>
        <fullName evidence="1">Uncharacterized protein</fullName>
    </submittedName>
</protein>
<dbReference type="EMBL" id="AP025637">
    <property type="protein sequence ID" value="BDG73927.1"/>
    <property type="molecule type" value="Genomic_DNA"/>
</dbReference>
<name>A0ABN6P5H8_9PROT</name>
<dbReference type="RefSeq" id="WP_244408140.1">
    <property type="nucleotide sequence ID" value="NZ_AP025637.1"/>
</dbReference>
<proteinExistence type="predicted"/>
<accession>A0ABN6P5H8</accession>
<evidence type="ECO:0000313" key="1">
    <source>
        <dbReference type="EMBL" id="BDG73927.1"/>
    </source>
</evidence>
<organism evidence="1 2">
    <name type="scientific">Roseomonas fluvialis</name>
    <dbReference type="NCBI Taxonomy" id="1750527"/>
    <lineage>
        <taxon>Bacteria</taxon>
        <taxon>Pseudomonadati</taxon>
        <taxon>Pseudomonadota</taxon>
        <taxon>Alphaproteobacteria</taxon>
        <taxon>Acetobacterales</taxon>
        <taxon>Roseomonadaceae</taxon>
        <taxon>Roseomonas</taxon>
    </lineage>
</organism>
<reference evidence="1 2" key="1">
    <citation type="journal article" date="2016" name="Microbes Environ.">
        <title>Phylogenetically diverse aerobic anoxygenic phototrophic bacteria isolated from epilithic biofilms in Tama river, Japan.</title>
        <authorList>
            <person name="Hirose S."/>
            <person name="Matsuura K."/>
            <person name="Haruta S."/>
        </authorList>
    </citation>
    <scope>NUCLEOTIDE SEQUENCE [LARGE SCALE GENOMIC DNA]</scope>
    <source>
        <strain evidence="1 2">S08</strain>
    </source>
</reference>